<dbReference type="AlphaFoldDB" id="A0A4R6Y018"/>
<dbReference type="RefSeq" id="WP_133621578.1">
    <property type="nucleotide sequence ID" value="NZ_SNZE01000039.1"/>
</dbReference>
<dbReference type="InterPro" id="IPR013610">
    <property type="entry name" value="ArdC_N"/>
</dbReference>
<comment type="caution">
    <text evidence="2">The sequence shown here is derived from an EMBL/GenBank/DDBJ whole genome shotgun (WGS) entry which is preliminary data.</text>
</comment>
<feature type="domain" description="N-terminal" evidence="1">
    <location>
        <begin position="16"/>
        <end position="96"/>
    </location>
</feature>
<evidence type="ECO:0000259" key="1">
    <source>
        <dbReference type="Pfam" id="PF08401"/>
    </source>
</evidence>
<organism evidence="2 3">
    <name type="scientific">Hydromonas duriensis</name>
    <dbReference type="NCBI Taxonomy" id="1527608"/>
    <lineage>
        <taxon>Bacteria</taxon>
        <taxon>Pseudomonadati</taxon>
        <taxon>Pseudomonadota</taxon>
        <taxon>Betaproteobacteria</taxon>
        <taxon>Burkholderiales</taxon>
        <taxon>Burkholderiaceae</taxon>
        <taxon>Hydromonas</taxon>
    </lineage>
</organism>
<reference evidence="2 3" key="1">
    <citation type="submission" date="2019-03" db="EMBL/GenBank/DDBJ databases">
        <title>Genomic Encyclopedia of Type Strains, Phase IV (KMG-IV): sequencing the most valuable type-strain genomes for metagenomic binning, comparative biology and taxonomic classification.</title>
        <authorList>
            <person name="Goeker M."/>
        </authorList>
    </citation>
    <scope>NUCLEOTIDE SEQUENCE [LARGE SCALE GENOMIC DNA]</scope>
    <source>
        <strain evidence="2 3">DSM 102852</strain>
    </source>
</reference>
<dbReference type="Proteomes" id="UP000294480">
    <property type="component" value="Unassembled WGS sequence"/>
</dbReference>
<name>A0A4R6Y018_9BURK</name>
<proteinExistence type="predicted"/>
<dbReference type="Pfam" id="PF08401">
    <property type="entry name" value="ArdcN"/>
    <property type="match status" value="1"/>
</dbReference>
<gene>
    <name evidence="2" type="ORF">DFR44_13915</name>
</gene>
<evidence type="ECO:0000313" key="2">
    <source>
        <dbReference type="EMBL" id="TDR27787.1"/>
    </source>
</evidence>
<keyword evidence="3" id="KW-1185">Reference proteome</keyword>
<dbReference type="GO" id="GO:0003697">
    <property type="term" value="F:single-stranded DNA binding"/>
    <property type="evidence" value="ECO:0007669"/>
    <property type="project" value="InterPro"/>
</dbReference>
<dbReference type="EMBL" id="SNZE01000039">
    <property type="protein sequence ID" value="TDR27787.1"/>
    <property type="molecule type" value="Genomic_DNA"/>
</dbReference>
<protein>
    <submittedName>
        <fullName evidence="2">Uncharacterized protein DUF1738</fullName>
    </submittedName>
</protein>
<dbReference type="OrthoDB" id="784829at2"/>
<accession>A0A4R6Y018</accession>
<evidence type="ECO:0000313" key="3">
    <source>
        <dbReference type="Proteomes" id="UP000294480"/>
    </source>
</evidence>
<sequence length="108" mass="12299">MTNKHKTSAKANAVKKDIRQEVTDQIVGMFESKLSEIMEMLDSPNIQPFEKPWVCIENLIHKNGASNHSYRGINNLILAAKSMSMGYVSNQWMTYKCCCSFKTDHLKA</sequence>